<evidence type="ECO:0000313" key="1">
    <source>
        <dbReference type="EMBL" id="OEJ22478.1"/>
    </source>
</evidence>
<accession>A0A1E5P0R3</accession>
<dbReference type="OrthoDB" id="4219750at2"/>
<organism evidence="1 2">
    <name type="scientific">Streptomyces subrutilus</name>
    <dbReference type="NCBI Taxonomy" id="36818"/>
    <lineage>
        <taxon>Bacteria</taxon>
        <taxon>Bacillati</taxon>
        <taxon>Actinomycetota</taxon>
        <taxon>Actinomycetes</taxon>
        <taxon>Kitasatosporales</taxon>
        <taxon>Streptomycetaceae</taxon>
        <taxon>Streptomyces</taxon>
    </lineage>
</organism>
<keyword evidence="2" id="KW-1185">Reference proteome</keyword>
<dbReference type="AlphaFoldDB" id="A0A1E5P0R3"/>
<name>A0A1E5P0R3_9ACTN</name>
<dbReference type="RefSeq" id="WP_069924528.1">
    <property type="nucleotide sequence ID" value="NZ_MEHK01000002.1"/>
</dbReference>
<comment type="caution">
    <text evidence="1">The sequence shown here is derived from an EMBL/GenBank/DDBJ whole genome shotgun (WGS) entry which is preliminary data.</text>
</comment>
<protein>
    <submittedName>
        <fullName evidence="1">Uncharacterized protein</fullName>
    </submittedName>
</protein>
<sequence length="170" mass="18375">MTTDPHVTDGLDERSLILALQEVTETLTAATEPEGLPRDRDEVQGLLAAFLRAGGRDAAELGPLDEPGQYEAARRVLAELARDPVTRVVAEPVLSDPPADTRLGTELVGPSLVAMAGLVTWLQTKVDVRIKRKDGRTEFEFRVTKESAPATVLKELAATVARLWNGPSQP</sequence>
<evidence type="ECO:0000313" key="2">
    <source>
        <dbReference type="Proteomes" id="UP000095705"/>
    </source>
</evidence>
<dbReference type="Proteomes" id="UP000095705">
    <property type="component" value="Unassembled WGS sequence"/>
</dbReference>
<gene>
    <name evidence="1" type="ORF">BGK67_33650</name>
</gene>
<dbReference type="EMBL" id="MEHK01000002">
    <property type="protein sequence ID" value="OEJ22478.1"/>
    <property type="molecule type" value="Genomic_DNA"/>
</dbReference>
<reference evidence="1 2" key="1">
    <citation type="submission" date="2016-08" db="EMBL/GenBank/DDBJ databases">
        <title>The complete genome of Streptomyces subrutilus 10-1-1.</title>
        <authorList>
            <person name="Chen X."/>
        </authorList>
    </citation>
    <scope>NUCLEOTIDE SEQUENCE [LARGE SCALE GENOMIC DNA]</scope>
    <source>
        <strain evidence="1 2">10-1-1</strain>
    </source>
</reference>
<proteinExistence type="predicted"/>